<organism evidence="6 7">
    <name type="scientific">Pseudolysinimonas kribbensis</name>
    <dbReference type="NCBI Taxonomy" id="433641"/>
    <lineage>
        <taxon>Bacteria</taxon>
        <taxon>Bacillati</taxon>
        <taxon>Actinomycetota</taxon>
        <taxon>Actinomycetes</taxon>
        <taxon>Micrococcales</taxon>
        <taxon>Microbacteriaceae</taxon>
        <taxon>Pseudolysinimonas</taxon>
    </lineage>
</organism>
<dbReference type="PANTHER" id="PTHR43095:SF5">
    <property type="entry name" value="XYLULOSE KINASE"/>
    <property type="match status" value="1"/>
</dbReference>
<protein>
    <recommendedName>
        <fullName evidence="5">Carbohydrate kinase FGGY C-terminal domain-containing protein</fullName>
    </recommendedName>
</protein>
<dbReference type="Pfam" id="PF02782">
    <property type="entry name" value="FGGY_C"/>
    <property type="match status" value="1"/>
</dbReference>
<keyword evidence="2" id="KW-0859">Xylose metabolism</keyword>
<keyword evidence="7" id="KW-1185">Reference proteome</keyword>
<gene>
    <name evidence="6" type="ORF">GCM10025881_12500</name>
</gene>
<accession>A0ABQ6K3Y3</accession>
<dbReference type="Gene3D" id="3.30.420.40">
    <property type="match status" value="1"/>
</dbReference>
<dbReference type="InterPro" id="IPR018483">
    <property type="entry name" value="Carb_kinase_FGGY_CS"/>
</dbReference>
<comment type="similarity">
    <text evidence="1">Belongs to the FGGY kinase family.</text>
</comment>
<dbReference type="InterPro" id="IPR043129">
    <property type="entry name" value="ATPase_NBD"/>
</dbReference>
<keyword evidence="4" id="KW-0418">Kinase</keyword>
<evidence type="ECO:0000256" key="4">
    <source>
        <dbReference type="ARBA" id="ARBA00022777"/>
    </source>
</evidence>
<evidence type="ECO:0000313" key="6">
    <source>
        <dbReference type="EMBL" id="GMA94426.1"/>
    </source>
</evidence>
<evidence type="ECO:0000256" key="1">
    <source>
        <dbReference type="ARBA" id="ARBA00009156"/>
    </source>
</evidence>
<sequence>MLGPAERAGETVATDAAPAGLVVGPGAGDNAGAGLGLGAKPGDVVVSIGTSGTVFAVTTDPIADETGAAAGFADASGNFLPLIATLNAARVLDAAARLLGVDHAGLGDLALAAEPGSAGLVVQPWFEGERTPNLPDATATLFGMTLASTTRENLARAAIEGMLCGLADGLDAVRAQGVVAERLLLIGGAAQNAAVAAIAAQVFDAPIEVPEPGEYVALGAAVQAAWALTGTRPEWDVPIAARPAPDTRPVIREQYAARRPA</sequence>
<dbReference type="PANTHER" id="PTHR43095">
    <property type="entry name" value="SUGAR KINASE"/>
    <property type="match status" value="1"/>
</dbReference>
<proteinExistence type="inferred from homology"/>
<dbReference type="PROSITE" id="PS00445">
    <property type="entry name" value="FGGY_KINASES_2"/>
    <property type="match status" value="1"/>
</dbReference>
<reference evidence="7" key="1">
    <citation type="journal article" date="2019" name="Int. J. Syst. Evol. Microbiol.">
        <title>The Global Catalogue of Microorganisms (GCM) 10K type strain sequencing project: providing services to taxonomists for standard genome sequencing and annotation.</title>
        <authorList>
            <consortium name="The Broad Institute Genomics Platform"/>
            <consortium name="The Broad Institute Genome Sequencing Center for Infectious Disease"/>
            <person name="Wu L."/>
            <person name="Ma J."/>
        </authorList>
    </citation>
    <scope>NUCLEOTIDE SEQUENCE [LARGE SCALE GENOMIC DNA]</scope>
    <source>
        <strain evidence="7">NBRC 108894</strain>
    </source>
</reference>
<evidence type="ECO:0000256" key="3">
    <source>
        <dbReference type="ARBA" id="ARBA00022679"/>
    </source>
</evidence>
<evidence type="ECO:0000313" key="7">
    <source>
        <dbReference type="Proteomes" id="UP001157034"/>
    </source>
</evidence>
<evidence type="ECO:0000259" key="5">
    <source>
        <dbReference type="Pfam" id="PF02782"/>
    </source>
</evidence>
<keyword evidence="2" id="KW-0119">Carbohydrate metabolism</keyword>
<dbReference type="InterPro" id="IPR018485">
    <property type="entry name" value="FGGY_C"/>
</dbReference>
<comment type="caution">
    <text evidence="6">The sequence shown here is derived from an EMBL/GenBank/DDBJ whole genome shotgun (WGS) entry which is preliminary data.</text>
</comment>
<dbReference type="Proteomes" id="UP001157034">
    <property type="component" value="Unassembled WGS sequence"/>
</dbReference>
<name>A0ABQ6K3Y3_9MICO</name>
<dbReference type="InterPro" id="IPR050406">
    <property type="entry name" value="FGGY_Carb_Kinase"/>
</dbReference>
<evidence type="ECO:0000256" key="2">
    <source>
        <dbReference type="ARBA" id="ARBA00022629"/>
    </source>
</evidence>
<dbReference type="EMBL" id="BSVB01000001">
    <property type="protein sequence ID" value="GMA94426.1"/>
    <property type="molecule type" value="Genomic_DNA"/>
</dbReference>
<keyword evidence="3" id="KW-0808">Transferase</keyword>
<dbReference type="SUPFAM" id="SSF53067">
    <property type="entry name" value="Actin-like ATPase domain"/>
    <property type="match status" value="1"/>
</dbReference>
<feature type="domain" description="Carbohydrate kinase FGGY C-terminal" evidence="5">
    <location>
        <begin position="45"/>
        <end position="228"/>
    </location>
</feature>